<sequence>MSSPRVESPHNAGPFTGPEHTQSPHFFHTTSRLISTSLLSTACNTILSLRLKTLKPSDSLFQRTIVDS</sequence>
<organism evidence="2">
    <name type="scientific">Anguilla anguilla</name>
    <name type="common">European freshwater eel</name>
    <name type="synonym">Muraena anguilla</name>
    <dbReference type="NCBI Taxonomy" id="7936"/>
    <lineage>
        <taxon>Eukaryota</taxon>
        <taxon>Metazoa</taxon>
        <taxon>Chordata</taxon>
        <taxon>Craniata</taxon>
        <taxon>Vertebrata</taxon>
        <taxon>Euteleostomi</taxon>
        <taxon>Actinopterygii</taxon>
        <taxon>Neopterygii</taxon>
        <taxon>Teleostei</taxon>
        <taxon>Anguilliformes</taxon>
        <taxon>Anguillidae</taxon>
        <taxon>Anguilla</taxon>
    </lineage>
</organism>
<protein>
    <submittedName>
        <fullName evidence="2">Uncharacterized protein</fullName>
    </submittedName>
</protein>
<feature type="region of interest" description="Disordered" evidence="1">
    <location>
        <begin position="1"/>
        <end position="24"/>
    </location>
</feature>
<accession>A0A0E9VRM4</accession>
<reference evidence="2" key="1">
    <citation type="submission" date="2014-11" db="EMBL/GenBank/DDBJ databases">
        <authorList>
            <person name="Amaro Gonzalez C."/>
        </authorList>
    </citation>
    <scope>NUCLEOTIDE SEQUENCE</scope>
</reference>
<dbReference type="AlphaFoldDB" id="A0A0E9VRM4"/>
<evidence type="ECO:0000256" key="1">
    <source>
        <dbReference type="SAM" id="MobiDB-lite"/>
    </source>
</evidence>
<name>A0A0E9VRM4_ANGAN</name>
<reference evidence="2" key="2">
    <citation type="journal article" date="2015" name="Fish Shellfish Immunol.">
        <title>Early steps in the European eel (Anguilla anguilla)-Vibrio vulnificus interaction in the gills: Role of the RtxA13 toxin.</title>
        <authorList>
            <person name="Callol A."/>
            <person name="Pajuelo D."/>
            <person name="Ebbesson L."/>
            <person name="Teles M."/>
            <person name="MacKenzie S."/>
            <person name="Amaro C."/>
        </authorList>
    </citation>
    <scope>NUCLEOTIDE SEQUENCE</scope>
</reference>
<dbReference type="EMBL" id="GBXM01027900">
    <property type="protein sequence ID" value="JAH80677.1"/>
    <property type="molecule type" value="Transcribed_RNA"/>
</dbReference>
<proteinExistence type="predicted"/>
<evidence type="ECO:0000313" key="2">
    <source>
        <dbReference type="EMBL" id="JAH80677.1"/>
    </source>
</evidence>